<organism evidence="2 3">
    <name type="scientific">Saccoglossus kowalevskii</name>
    <name type="common">Acorn worm</name>
    <dbReference type="NCBI Taxonomy" id="10224"/>
    <lineage>
        <taxon>Eukaryota</taxon>
        <taxon>Metazoa</taxon>
        <taxon>Hemichordata</taxon>
        <taxon>Enteropneusta</taxon>
        <taxon>Harrimaniidae</taxon>
        <taxon>Saccoglossus</taxon>
    </lineage>
</organism>
<feature type="region of interest" description="Disordered" evidence="1">
    <location>
        <begin position="271"/>
        <end position="432"/>
    </location>
</feature>
<feature type="region of interest" description="Disordered" evidence="1">
    <location>
        <begin position="230"/>
        <end position="259"/>
    </location>
</feature>
<feature type="compositionally biased region" description="Basic and acidic residues" evidence="1">
    <location>
        <begin position="396"/>
        <end position="417"/>
    </location>
</feature>
<feature type="compositionally biased region" description="Basic and acidic residues" evidence="1">
    <location>
        <begin position="344"/>
        <end position="355"/>
    </location>
</feature>
<keyword evidence="2" id="KW-1185">Reference proteome</keyword>
<evidence type="ECO:0000313" key="2">
    <source>
        <dbReference type="Proteomes" id="UP000694865"/>
    </source>
</evidence>
<accession>A0ABM0MYU1</accession>
<proteinExistence type="predicted"/>
<sequence>MAVHPTERLYRKIVKPSLGILNVDNHTSRHRIQLHSSYQPRMQGQLYTLRNRPRTEPTGSLVQTFPRITDALVGSPEFSSNFVYSYNSQVQDDFSNVQRSTTPQSFNSTSKIKQVPLPSVSPASKAISLRSGSPSRGIKSVSICSDRYIQSQSKHSGWTHRSAHSGRCLSEQQRRFSTEEKTKVKSKALKRASEIIPHRVDRMYYMSGATVPIKNKYHVDNEELERLKDLARSSNTTGRGVRARNQTRKGDEYIADRRVQGLEPRQLAITNTDALDGDDTLSGGHSTGGVLGKDNSEKRPATGSSWSSDTSAVGTGNRVRFKAAGPSSAKASIPGNITGDEQDTNNKDVVNKGDESNCQTAEDNRDGYDSGVEPEGESKEHHDKDTTQGNATNSEAAEKKDDAFMTECREDDKETTKQVETTDDCNNETTER</sequence>
<protein>
    <submittedName>
        <fullName evidence="3">Uncharacterized protein LOC100371803</fullName>
    </submittedName>
</protein>
<gene>
    <name evidence="3" type="primary">LOC100371803</name>
</gene>
<dbReference type="Proteomes" id="UP000694865">
    <property type="component" value="Unplaced"/>
</dbReference>
<evidence type="ECO:0000313" key="3">
    <source>
        <dbReference type="RefSeq" id="XP_006825182.1"/>
    </source>
</evidence>
<dbReference type="RefSeq" id="XP_006825182.1">
    <property type="nucleotide sequence ID" value="XM_006825119.1"/>
</dbReference>
<name>A0ABM0MYU1_SACKO</name>
<feature type="compositionally biased region" description="Basic and acidic residues" evidence="1">
    <location>
        <begin position="248"/>
        <end position="259"/>
    </location>
</feature>
<feature type="compositionally biased region" description="Basic and acidic residues" evidence="1">
    <location>
        <begin position="376"/>
        <end position="386"/>
    </location>
</feature>
<evidence type="ECO:0000256" key="1">
    <source>
        <dbReference type="SAM" id="MobiDB-lite"/>
    </source>
</evidence>
<reference evidence="3" key="1">
    <citation type="submission" date="2025-08" db="UniProtKB">
        <authorList>
            <consortium name="RefSeq"/>
        </authorList>
    </citation>
    <scope>IDENTIFICATION</scope>
    <source>
        <tissue evidence="3">Testes</tissue>
    </source>
</reference>
<feature type="compositionally biased region" description="Polar residues" evidence="1">
    <location>
        <begin position="302"/>
        <end position="314"/>
    </location>
</feature>
<dbReference type="GeneID" id="100371803"/>